<dbReference type="Proteomes" id="UP000001024">
    <property type="component" value="Chromosome"/>
</dbReference>
<dbReference type="InterPro" id="IPR006685">
    <property type="entry name" value="MscS_channel_2nd"/>
</dbReference>
<dbReference type="RefSeq" id="WP_010901318.1">
    <property type="nucleotide sequence ID" value="NC_002578.1"/>
</dbReference>
<protein>
    <submittedName>
        <fullName evidence="3">Conserved hypothetical membrane protein</fullName>
    </submittedName>
</protein>
<dbReference type="GO" id="GO:0008381">
    <property type="term" value="F:mechanosensitive monoatomic ion channel activity"/>
    <property type="evidence" value="ECO:0007669"/>
    <property type="project" value="InterPro"/>
</dbReference>
<dbReference type="KEGG" id="tac:Ta0909"/>
<dbReference type="InterPro" id="IPR010920">
    <property type="entry name" value="LSM_dom_sf"/>
</dbReference>
<dbReference type="EnsemblBacteria" id="CAC12038">
    <property type="protein sequence ID" value="CAC12038"/>
    <property type="gene ID" value="CAC12038"/>
</dbReference>
<keyword evidence="1" id="KW-1133">Transmembrane helix</keyword>
<dbReference type="OrthoDB" id="56673at2157"/>
<accession>Q9HJQ8</accession>
<dbReference type="SUPFAM" id="SSF82861">
    <property type="entry name" value="Mechanosensitive channel protein MscS (YggB), transmembrane region"/>
    <property type="match status" value="1"/>
</dbReference>
<dbReference type="HOGENOM" id="CLU_074283_0_0_2"/>
<dbReference type="Gene3D" id="1.10.287.1260">
    <property type="match status" value="1"/>
</dbReference>
<dbReference type="GO" id="GO:0016020">
    <property type="term" value="C:membrane"/>
    <property type="evidence" value="ECO:0007669"/>
    <property type="project" value="InterPro"/>
</dbReference>
<dbReference type="SUPFAM" id="SSF50182">
    <property type="entry name" value="Sm-like ribonucleoproteins"/>
    <property type="match status" value="1"/>
</dbReference>
<gene>
    <name evidence="3" type="ordered locus">Ta0909</name>
</gene>
<dbReference type="EMBL" id="AL445065">
    <property type="protein sequence ID" value="CAC12038.1"/>
    <property type="molecule type" value="Genomic_DNA"/>
</dbReference>
<evidence type="ECO:0000256" key="1">
    <source>
        <dbReference type="SAM" id="Phobius"/>
    </source>
</evidence>
<evidence type="ECO:0000313" key="4">
    <source>
        <dbReference type="Proteomes" id="UP000001024"/>
    </source>
</evidence>
<keyword evidence="1" id="KW-0472">Membrane</keyword>
<dbReference type="Pfam" id="PF00924">
    <property type="entry name" value="MS_channel_2nd"/>
    <property type="match status" value="1"/>
</dbReference>
<keyword evidence="1" id="KW-0812">Transmembrane</keyword>
<sequence length="297" mass="32981">MDRGKARSIAVYVIILGAVMVALLALLYVISLFHIVPLKFSHVLYAIVIGVIIYAIVKVVVKYFERFFAAHKEYRHLKYVTFIISLVGYFIIALAVLASLGIDVSSVILGSAFISAVIGLAAQTVLSNIFGGLFISVVRPFNVGDHVIINTWQYGASLPSYPPKYFSRDFMEASMYRGIIFDISMNYTTIVLESGDTVKIPNGIMVQAAITIRKGMVTVQARYEVPKSVPFENVAEKLKQEILSDHDAKNLSVFIDESTLNTYIMLIRGDFPGEDADLIRSSIIKKAMEIVEPMKAH</sequence>
<dbReference type="PANTHER" id="PTHR30221">
    <property type="entry name" value="SMALL-CONDUCTANCE MECHANOSENSITIVE CHANNEL"/>
    <property type="match status" value="1"/>
</dbReference>
<evidence type="ECO:0000313" key="3">
    <source>
        <dbReference type="EMBL" id="CAC12038.1"/>
    </source>
</evidence>
<keyword evidence="4" id="KW-1185">Reference proteome</keyword>
<dbReference type="AlphaFoldDB" id="Q9HJQ8"/>
<dbReference type="PANTHER" id="PTHR30221:SF1">
    <property type="entry name" value="SMALL-CONDUCTANCE MECHANOSENSITIVE CHANNEL"/>
    <property type="match status" value="1"/>
</dbReference>
<feature type="transmembrane region" description="Helical" evidence="1">
    <location>
        <begin position="108"/>
        <end position="135"/>
    </location>
</feature>
<dbReference type="eggNOG" id="arCOG01568">
    <property type="taxonomic scope" value="Archaea"/>
</dbReference>
<dbReference type="InterPro" id="IPR011014">
    <property type="entry name" value="MscS_channel_TM-2"/>
</dbReference>
<dbReference type="PaxDb" id="273075-Ta0909"/>
<organism evidence="3 4">
    <name type="scientific">Thermoplasma acidophilum (strain ATCC 25905 / DSM 1728 / JCM 9062 / NBRC 15155 / AMRC-C165)</name>
    <dbReference type="NCBI Taxonomy" id="273075"/>
    <lineage>
        <taxon>Archaea</taxon>
        <taxon>Methanobacteriati</taxon>
        <taxon>Thermoplasmatota</taxon>
        <taxon>Thermoplasmata</taxon>
        <taxon>Thermoplasmatales</taxon>
        <taxon>Thermoplasmataceae</taxon>
        <taxon>Thermoplasma</taxon>
    </lineage>
</organism>
<dbReference type="InterPro" id="IPR045275">
    <property type="entry name" value="MscS_archaea/bacteria_type"/>
</dbReference>
<feature type="transmembrane region" description="Helical" evidence="1">
    <location>
        <begin position="82"/>
        <end position="102"/>
    </location>
</feature>
<proteinExistence type="predicted"/>
<name>Q9HJQ8_THEAC</name>
<dbReference type="InParanoid" id="Q9HJQ8"/>
<reference evidence="3 4" key="1">
    <citation type="journal article" date="2000" name="Nature">
        <title>The genome sequence of the thermoacidophilic scavenger Thermoplasma acidophilum.</title>
        <authorList>
            <person name="Ruepp A."/>
            <person name="Graml W."/>
            <person name="Santos-Martinez M.L."/>
            <person name="Koretke K.K."/>
            <person name="Volker C."/>
            <person name="Mewes H.W."/>
            <person name="Frishman D."/>
            <person name="Stocker S."/>
            <person name="Lupas A.N."/>
            <person name="Baumeister W."/>
        </authorList>
    </citation>
    <scope>NUCLEOTIDE SEQUENCE [LARGE SCALE GENOMIC DNA]</scope>
    <source>
        <strain evidence="4">ATCC 25905 / DSM 1728 / JCM 9062 / NBRC 15155 / AMRC-C165</strain>
    </source>
</reference>
<feature type="transmembrane region" description="Helical" evidence="1">
    <location>
        <begin position="42"/>
        <end position="61"/>
    </location>
</feature>
<feature type="domain" description="Mechanosensitive ion channel MscS" evidence="2">
    <location>
        <begin position="124"/>
        <end position="210"/>
    </location>
</feature>
<evidence type="ECO:0000259" key="2">
    <source>
        <dbReference type="Pfam" id="PF00924"/>
    </source>
</evidence>
<feature type="transmembrane region" description="Helical" evidence="1">
    <location>
        <begin position="12"/>
        <end position="36"/>
    </location>
</feature>